<organism evidence="3 4">
    <name type="scientific">Candidatus Nitrospira kreftii</name>
    <dbReference type="NCBI Taxonomy" id="2652173"/>
    <lineage>
        <taxon>Bacteria</taxon>
        <taxon>Pseudomonadati</taxon>
        <taxon>Nitrospirota</taxon>
        <taxon>Nitrospiria</taxon>
        <taxon>Nitrospirales</taxon>
        <taxon>Nitrospiraceae</taxon>
        <taxon>Nitrospira</taxon>
    </lineage>
</organism>
<reference evidence="3 4" key="1">
    <citation type="journal article" date="2020" name="ISME J.">
        <title>Enrichment and physiological characterization of a novel comammox Nitrospira indicates ammonium inhibition of complete nitrification.</title>
        <authorList>
            <person name="Sakoula D."/>
            <person name="Koch H."/>
            <person name="Frank J."/>
            <person name="Jetten M.S.M."/>
            <person name="van Kessel M.A.H.J."/>
            <person name="Lucker S."/>
        </authorList>
    </citation>
    <scope>NUCLEOTIDE SEQUENCE [LARGE SCALE GENOMIC DNA]</scope>
    <source>
        <strain evidence="3">Comreactor17</strain>
    </source>
</reference>
<dbReference type="SUPFAM" id="SSF46785">
    <property type="entry name" value="Winged helix' DNA-binding domain"/>
    <property type="match status" value="1"/>
</dbReference>
<name>A0A7S8FI47_9BACT</name>
<dbReference type="InterPro" id="IPR049159">
    <property type="entry name" value="PF0610-like_wHTH_N"/>
</dbReference>
<dbReference type="PANTHER" id="PTHR40663">
    <property type="match status" value="1"/>
</dbReference>
<protein>
    <recommendedName>
        <fullName evidence="5">Transcriptional regulator</fullName>
    </recommendedName>
</protein>
<dbReference type="Proteomes" id="UP000593737">
    <property type="component" value="Chromosome"/>
</dbReference>
<evidence type="ECO:0000259" key="1">
    <source>
        <dbReference type="Pfam" id="PF21476"/>
    </source>
</evidence>
<gene>
    <name evidence="3" type="ORF">Nkreftii_003930</name>
</gene>
<dbReference type="AlphaFoldDB" id="A0A7S8FI47"/>
<dbReference type="Pfam" id="PF23470">
    <property type="entry name" value="Zn_ribbon_PF0610"/>
    <property type="match status" value="1"/>
</dbReference>
<accession>A0A7S8FI47</accession>
<dbReference type="InterPro" id="IPR057022">
    <property type="entry name" value="PF0610-like_Zn_ribbon_C"/>
</dbReference>
<dbReference type="Pfam" id="PF21476">
    <property type="entry name" value="PF0610-like_N"/>
    <property type="match status" value="1"/>
</dbReference>
<dbReference type="InterPro" id="IPR038767">
    <property type="entry name" value="PF0610-like"/>
</dbReference>
<dbReference type="InterPro" id="IPR036390">
    <property type="entry name" value="WH_DNA-bd_sf"/>
</dbReference>
<evidence type="ECO:0000313" key="3">
    <source>
        <dbReference type="EMBL" id="QPD06156.1"/>
    </source>
</evidence>
<sequence>MQSPERTVRQRLIDLLLETPLTSDQLARALAIPERQVEEHLVHVVKTVSRDSSRRFVLDPSSCLACGFVFRDRTRVTRPSRCPHCRSEGISSPRYHIATQASAREDTGLLRRNKAEKGF</sequence>
<evidence type="ECO:0000313" key="4">
    <source>
        <dbReference type="Proteomes" id="UP000593737"/>
    </source>
</evidence>
<evidence type="ECO:0000259" key="2">
    <source>
        <dbReference type="Pfam" id="PF23470"/>
    </source>
</evidence>
<feature type="domain" description="PF0610-like winged HTH N-terminal" evidence="1">
    <location>
        <begin position="7"/>
        <end position="55"/>
    </location>
</feature>
<feature type="domain" description="PF0610-like rubredoxin-like zinc beta-ribbon C-terminal" evidence="2">
    <location>
        <begin position="60"/>
        <end position="97"/>
    </location>
</feature>
<evidence type="ECO:0008006" key="5">
    <source>
        <dbReference type="Google" id="ProtNLM"/>
    </source>
</evidence>
<dbReference type="EMBL" id="CP047423">
    <property type="protein sequence ID" value="QPD06156.1"/>
    <property type="molecule type" value="Genomic_DNA"/>
</dbReference>
<proteinExistence type="predicted"/>
<dbReference type="KEGG" id="nkf:Nkreftii_003930"/>
<dbReference type="PANTHER" id="PTHR40663:SF2">
    <property type="entry name" value="TRANSCRIPTIONAL REGULATOR"/>
    <property type="match status" value="1"/>
</dbReference>